<accession>A0A7R9HG00</accession>
<proteinExistence type="predicted"/>
<sequence length="69" mass="7305">MELPLNIQNGGASLKYLVTKRCELVAPAGSPGGALYEERRSPGEASHGPTHTFPRGTFPETAPLASRTL</sequence>
<dbReference type="AlphaFoldDB" id="A0A7R9HG00"/>
<feature type="region of interest" description="Disordered" evidence="1">
    <location>
        <begin position="28"/>
        <end position="69"/>
    </location>
</feature>
<organism evidence="2">
    <name type="scientific">Timema cristinae</name>
    <name type="common">Walking stick</name>
    <dbReference type="NCBI Taxonomy" id="61476"/>
    <lineage>
        <taxon>Eukaryota</taxon>
        <taxon>Metazoa</taxon>
        <taxon>Ecdysozoa</taxon>
        <taxon>Arthropoda</taxon>
        <taxon>Hexapoda</taxon>
        <taxon>Insecta</taxon>
        <taxon>Pterygota</taxon>
        <taxon>Neoptera</taxon>
        <taxon>Polyneoptera</taxon>
        <taxon>Phasmatodea</taxon>
        <taxon>Timematodea</taxon>
        <taxon>Timematoidea</taxon>
        <taxon>Timematidae</taxon>
        <taxon>Timema</taxon>
    </lineage>
</organism>
<dbReference type="EMBL" id="OC333841">
    <property type="protein sequence ID" value="CAD7418046.1"/>
    <property type="molecule type" value="Genomic_DNA"/>
</dbReference>
<reference evidence="2" key="1">
    <citation type="submission" date="2020-11" db="EMBL/GenBank/DDBJ databases">
        <authorList>
            <person name="Tran Van P."/>
        </authorList>
    </citation>
    <scope>NUCLEOTIDE SEQUENCE</scope>
</reference>
<protein>
    <submittedName>
        <fullName evidence="2">Uncharacterized protein</fullName>
    </submittedName>
</protein>
<evidence type="ECO:0000256" key="1">
    <source>
        <dbReference type="SAM" id="MobiDB-lite"/>
    </source>
</evidence>
<gene>
    <name evidence="2" type="ORF">TCEB3V08_LOCUS13162</name>
</gene>
<name>A0A7R9HG00_TIMCR</name>
<evidence type="ECO:0000313" key="2">
    <source>
        <dbReference type="EMBL" id="CAD7418046.1"/>
    </source>
</evidence>